<feature type="compositionally biased region" description="Gly residues" evidence="1">
    <location>
        <begin position="54"/>
        <end position="67"/>
    </location>
</feature>
<dbReference type="AlphaFoldDB" id="A0ABD8ABA7"/>
<evidence type="ECO:0000313" key="2">
    <source>
        <dbReference type="EMBL" id="WOX56353.1"/>
    </source>
</evidence>
<feature type="region of interest" description="Disordered" evidence="1">
    <location>
        <begin position="44"/>
        <end position="67"/>
    </location>
</feature>
<accession>A0ABD8ABA7</accession>
<name>A0ABD8ABA7_9EURY</name>
<keyword evidence="3" id="KW-1185">Reference proteome</keyword>
<dbReference type="Proteomes" id="UP001626603">
    <property type="component" value="Chromosome"/>
</dbReference>
<gene>
    <name evidence="2" type="ORF">R6Y95_03205</name>
</gene>
<dbReference type="EMBL" id="CP137641">
    <property type="protein sequence ID" value="WOX56353.1"/>
    <property type="molecule type" value="Genomic_DNA"/>
</dbReference>
<protein>
    <submittedName>
        <fullName evidence="2">Uncharacterized protein</fullName>
    </submittedName>
</protein>
<organism evidence="2 3">
    <name type="scientific">Methanoculleus palmolei</name>
    <dbReference type="NCBI Taxonomy" id="72612"/>
    <lineage>
        <taxon>Archaea</taxon>
        <taxon>Methanobacteriati</taxon>
        <taxon>Methanobacteriota</taxon>
        <taxon>Stenosarchaea group</taxon>
        <taxon>Methanomicrobia</taxon>
        <taxon>Methanomicrobiales</taxon>
        <taxon>Methanomicrobiaceae</taxon>
        <taxon>Methanoculleus</taxon>
    </lineage>
</organism>
<evidence type="ECO:0000256" key="1">
    <source>
        <dbReference type="SAM" id="MobiDB-lite"/>
    </source>
</evidence>
<proteinExistence type="predicted"/>
<evidence type="ECO:0000313" key="3">
    <source>
        <dbReference type="Proteomes" id="UP001626603"/>
    </source>
</evidence>
<reference evidence="2 3" key="1">
    <citation type="submission" date="2023-10" db="EMBL/GenBank/DDBJ databases">
        <title>The complete genome sequence of Methanoculleus palmolei DSM 4273.</title>
        <authorList>
            <person name="Lai S.-J."/>
            <person name="You Y.-T."/>
            <person name="Chen S.-C."/>
        </authorList>
    </citation>
    <scope>NUCLEOTIDE SEQUENCE [LARGE SCALE GENOMIC DNA]</scope>
    <source>
        <strain evidence="2 3">DSM 4273</strain>
    </source>
</reference>
<sequence>MDTDKLARCGVGEPRQPFSVVARIDWDDGFPEFPDRKAFVIVPRGEVPDAGGPAVPGGNGSRGGDSM</sequence>